<keyword evidence="9" id="KW-0406">Ion transport</keyword>
<dbReference type="Pfam" id="PF02563">
    <property type="entry name" value="Poly_export"/>
    <property type="match status" value="1"/>
</dbReference>
<evidence type="ECO:0000256" key="3">
    <source>
        <dbReference type="ARBA" id="ARBA00022448"/>
    </source>
</evidence>
<keyword evidence="12" id="KW-0564">Palmitate</keyword>
<dbReference type="InterPro" id="IPR003715">
    <property type="entry name" value="Poly_export_N"/>
</dbReference>
<dbReference type="GO" id="GO:0046930">
    <property type="term" value="C:pore complex"/>
    <property type="evidence" value="ECO:0007669"/>
    <property type="project" value="UniProtKB-KW"/>
</dbReference>
<comment type="similarity">
    <text evidence="2">Belongs to the BexD/CtrA/VexA family.</text>
</comment>
<dbReference type="PANTHER" id="PTHR33619">
    <property type="entry name" value="POLYSACCHARIDE EXPORT PROTEIN GFCE-RELATED"/>
    <property type="match status" value="1"/>
</dbReference>
<dbReference type="GO" id="GO:0009279">
    <property type="term" value="C:cell outer membrane"/>
    <property type="evidence" value="ECO:0007669"/>
    <property type="project" value="UniProtKB-SubCell"/>
</dbReference>
<gene>
    <name evidence="17" type="ORF">GA0061103_1090</name>
</gene>
<evidence type="ECO:0000256" key="8">
    <source>
        <dbReference type="ARBA" id="ARBA00023047"/>
    </source>
</evidence>
<sequence>MPLKFGLLCVLACVLTGCGLPEAGPKASRILEEAAARAMPPFAVVDVTSTAMVKSVARPEASFAAYFGEGARDPGLRIAVGDVVSVSLWEAPPGSLFGTASSASGQQQAAGSSVTIPPQTINSDGTISIPYVGRITAAGRTPASVEKAVVSGLMGKAVQPQALVTVQQSSSNTVTVTGEVAGGARVALSPAGSRVLDAIAAAGGLRAGVNDSVVYLTRGGRTMHLSFTAIVQNPRENVRLRPEDVVTVVREPVTYTILGASGQSGEVPFSVQHLTMANAVARAGGLQDTRADASGVFLFRYEPLDVARRIVAPSNPLLRRGGPVPIVYRFNLKNGSTLLAMQNFEVQPRDIVYISNASSIDIQKFMGLFQGVTGTALSAASVGIAASTAN</sequence>
<evidence type="ECO:0000259" key="15">
    <source>
        <dbReference type="Pfam" id="PF02563"/>
    </source>
</evidence>
<evidence type="ECO:0000256" key="11">
    <source>
        <dbReference type="ARBA" id="ARBA00023136"/>
    </source>
</evidence>
<name>A0A1C3TWI5_9HYPH</name>
<evidence type="ECO:0000256" key="1">
    <source>
        <dbReference type="ARBA" id="ARBA00004571"/>
    </source>
</evidence>
<feature type="domain" description="SLBB" evidence="16">
    <location>
        <begin position="256"/>
        <end position="354"/>
    </location>
</feature>
<dbReference type="PROSITE" id="PS51257">
    <property type="entry name" value="PROKAR_LIPOPROTEIN"/>
    <property type="match status" value="1"/>
</dbReference>
<accession>A0A1C3TWI5</accession>
<dbReference type="AlphaFoldDB" id="A0A1C3TWI5"/>
<dbReference type="Proteomes" id="UP000199101">
    <property type="component" value="Unassembled WGS sequence"/>
</dbReference>
<keyword evidence="13" id="KW-0998">Cell outer membrane</keyword>
<comment type="subcellular location">
    <subcellularLocation>
        <location evidence="1">Cell outer membrane</location>
        <topology evidence="1">Multi-pass membrane protein</topology>
    </subcellularLocation>
</comment>
<evidence type="ECO:0000256" key="12">
    <source>
        <dbReference type="ARBA" id="ARBA00023139"/>
    </source>
</evidence>
<evidence type="ECO:0000313" key="18">
    <source>
        <dbReference type="Proteomes" id="UP000199101"/>
    </source>
</evidence>
<keyword evidence="11" id="KW-0472">Membrane</keyword>
<keyword evidence="6" id="KW-0812">Transmembrane</keyword>
<evidence type="ECO:0000256" key="7">
    <source>
        <dbReference type="ARBA" id="ARBA00022729"/>
    </source>
</evidence>
<evidence type="ECO:0000256" key="13">
    <source>
        <dbReference type="ARBA" id="ARBA00023237"/>
    </source>
</evidence>
<reference evidence="18" key="1">
    <citation type="submission" date="2016-08" db="EMBL/GenBank/DDBJ databases">
        <authorList>
            <person name="Varghese N."/>
            <person name="Submissions Spin"/>
        </authorList>
    </citation>
    <scope>NUCLEOTIDE SEQUENCE [LARGE SCALE GENOMIC DNA]</scope>
    <source>
        <strain evidence="18">HAMBI 2975</strain>
    </source>
</reference>
<keyword evidence="3" id="KW-0813">Transport</keyword>
<evidence type="ECO:0000256" key="14">
    <source>
        <dbReference type="ARBA" id="ARBA00023288"/>
    </source>
</evidence>
<evidence type="ECO:0000256" key="2">
    <source>
        <dbReference type="ARBA" id="ARBA00009450"/>
    </source>
</evidence>
<dbReference type="InterPro" id="IPR054765">
    <property type="entry name" value="SLBB_dom"/>
</dbReference>
<dbReference type="Gene3D" id="3.30.1950.10">
    <property type="entry name" value="wza like domain"/>
    <property type="match status" value="1"/>
</dbReference>
<evidence type="ECO:0000256" key="10">
    <source>
        <dbReference type="ARBA" id="ARBA00023114"/>
    </source>
</evidence>
<keyword evidence="5" id="KW-0762">Sugar transport</keyword>
<keyword evidence="10" id="KW-0626">Porin</keyword>
<dbReference type="EMBL" id="FMAG01000001">
    <property type="protein sequence ID" value="SCB07485.1"/>
    <property type="molecule type" value="Genomic_DNA"/>
</dbReference>
<protein>
    <submittedName>
        <fullName evidence="17">Polysaccharide export outer membrane protein</fullName>
    </submittedName>
</protein>
<evidence type="ECO:0000256" key="4">
    <source>
        <dbReference type="ARBA" id="ARBA00022452"/>
    </source>
</evidence>
<evidence type="ECO:0000256" key="5">
    <source>
        <dbReference type="ARBA" id="ARBA00022597"/>
    </source>
</evidence>
<dbReference type="Pfam" id="PF22461">
    <property type="entry name" value="SLBB_2"/>
    <property type="match status" value="2"/>
</dbReference>
<keyword evidence="7" id="KW-0732">Signal</keyword>
<dbReference type="GO" id="GO:0015288">
    <property type="term" value="F:porin activity"/>
    <property type="evidence" value="ECO:0007669"/>
    <property type="project" value="UniProtKB-KW"/>
</dbReference>
<keyword evidence="18" id="KW-1185">Reference proteome</keyword>
<keyword evidence="8" id="KW-0625">Polysaccharide transport</keyword>
<dbReference type="OrthoDB" id="7198507at2"/>
<dbReference type="Gene3D" id="3.10.560.10">
    <property type="entry name" value="Outer membrane lipoprotein wza domain like"/>
    <property type="match status" value="2"/>
</dbReference>
<proteinExistence type="inferred from homology"/>
<dbReference type="GO" id="GO:0015159">
    <property type="term" value="F:polysaccharide transmembrane transporter activity"/>
    <property type="evidence" value="ECO:0007669"/>
    <property type="project" value="InterPro"/>
</dbReference>
<evidence type="ECO:0000259" key="16">
    <source>
        <dbReference type="Pfam" id="PF22461"/>
    </source>
</evidence>
<feature type="domain" description="SLBB" evidence="16">
    <location>
        <begin position="173"/>
        <end position="248"/>
    </location>
</feature>
<evidence type="ECO:0000313" key="17">
    <source>
        <dbReference type="EMBL" id="SCB07485.1"/>
    </source>
</evidence>
<evidence type="ECO:0000256" key="6">
    <source>
        <dbReference type="ARBA" id="ARBA00022692"/>
    </source>
</evidence>
<dbReference type="GO" id="GO:0006811">
    <property type="term" value="P:monoatomic ion transport"/>
    <property type="evidence" value="ECO:0007669"/>
    <property type="project" value="UniProtKB-KW"/>
</dbReference>
<keyword evidence="4" id="KW-1134">Transmembrane beta strand</keyword>
<feature type="domain" description="Polysaccharide export protein N-terminal" evidence="15">
    <location>
        <begin position="73"/>
        <end position="166"/>
    </location>
</feature>
<evidence type="ECO:0000256" key="9">
    <source>
        <dbReference type="ARBA" id="ARBA00023065"/>
    </source>
</evidence>
<keyword evidence="14" id="KW-0449">Lipoprotein</keyword>
<dbReference type="InterPro" id="IPR049712">
    <property type="entry name" value="Poly_export"/>
</dbReference>
<organism evidence="17 18">
    <name type="scientific">Rhizobium multihospitium</name>
    <dbReference type="NCBI Taxonomy" id="410764"/>
    <lineage>
        <taxon>Bacteria</taxon>
        <taxon>Pseudomonadati</taxon>
        <taxon>Pseudomonadota</taxon>
        <taxon>Alphaproteobacteria</taxon>
        <taxon>Hyphomicrobiales</taxon>
        <taxon>Rhizobiaceae</taxon>
        <taxon>Rhizobium/Agrobacterium group</taxon>
        <taxon>Rhizobium</taxon>
    </lineage>
</organism>
<dbReference type="STRING" id="410764.GA0061103_1090"/>
<dbReference type="PANTHER" id="PTHR33619:SF3">
    <property type="entry name" value="POLYSACCHARIDE EXPORT PROTEIN GFCE-RELATED"/>
    <property type="match status" value="1"/>
</dbReference>